<feature type="compositionally biased region" description="Low complexity" evidence="1">
    <location>
        <begin position="498"/>
        <end position="514"/>
    </location>
</feature>
<name>A0A0F2TAV9_STRR3</name>
<sequence length="514" mass="54159">MTALDSSAPCGCGGTTGGAATRTGGGPCGQDDLPVTPFDALRVAFGMLLGEDDFRVLMGNPRGKQMLHAAWLHGPGVLWGYGVHLDADGDRLRAAPGLAVDGWGRELALEAEACASLTAWATRWAQDHPAPSGPPGPPGPSAPDPCTGQPAPDPCPGGTTRRVTAWLAAEFASCPARPVPALADPCDITRRHDDYSRVAETVRVVVLGDEPPRRRPYHRLRVLFGLEGVTGPDDAAGREAAEAAARVRAAAPGRRAEQLLAEFRRLAAGDAVQDAPEREEGDACPQLFPVTEDHAPVVLAKLAFDVVTAPGCVRVANVDVDQRARTALLPTGALQELLCGLAPALLGETLSEDAGGPRLAPGSLRWSRGDTCLSLCFDRPVDRRSLEQALTITSLCERPEHGAGWARSTVAGVRLTDGGTRAVVDLELPPAHRLVRVLIRGTGPEPCYGTDPWVPFAGLTDGPAAGRHDGHDAVLTMHLHQHDCPDEHEHENQHDNQHGNQDTADTADTGRAAS</sequence>
<feature type="compositionally biased region" description="Pro residues" evidence="1">
    <location>
        <begin position="131"/>
        <end position="143"/>
    </location>
</feature>
<evidence type="ECO:0000313" key="2">
    <source>
        <dbReference type="EMBL" id="KJS59591.1"/>
    </source>
</evidence>
<feature type="region of interest" description="Disordered" evidence="1">
    <location>
        <begin position="485"/>
        <end position="514"/>
    </location>
</feature>
<keyword evidence="3" id="KW-1185">Reference proteome</keyword>
<feature type="compositionally biased region" description="Basic and acidic residues" evidence="1">
    <location>
        <begin position="485"/>
        <end position="497"/>
    </location>
</feature>
<reference evidence="2 3" key="1">
    <citation type="submission" date="2015-02" db="EMBL/GenBank/DDBJ databases">
        <authorList>
            <person name="Ju K.-S."/>
            <person name="Doroghazi J.R."/>
            <person name="Metcalf W."/>
        </authorList>
    </citation>
    <scope>NUCLEOTIDE SEQUENCE [LARGE SCALE GENOMIC DNA]</scope>
    <source>
        <strain evidence="2 3">ATCC 31215</strain>
    </source>
</reference>
<dbReference type="EMBL" id="JZKH01000064">
    <property type="protein sequence ID" value="KJS59591.1"/>
    <property type="molecule type" value="Genomic_DNA"/>
</dbReference>
<dbReference type="OrthoDB" id="3819414at2"/>
<accession>A0A0F2TAV9</accession>
<comment type="caution">
    <text evidence="2">The sequence shown here is derived from an EMBL/GenBank/DDBJ whole genome shotgun (WGS) entry which is preliminary data.</text>
</comment>
<dbReference type="AlphaFoldDB" id="A0A0F2TAV9"/>
<dbReference type="Proteomes" id="UP000033699">
    <property type="component" value="Unassembled WGS sequence"/>
</dbReference>
<feature type="region of interest" description="Disordered" evidence="1">
    <location>
        <begin position="125"/>
        <end position="159"/>
    </location>
</feature>
<dbReference type="RefSeq" id="WP_045701049.1">
    <property type="nucleotide sequence ID" value="NZ_JZKH01000064.1"/>
</dbReference>
<evidence type="ECO:0000256" key="1">
    <source>
        <dbReference type="SAM" id="MobiDB-lite"/>
    </source>
</evidence>
<protein>
    <submittedName>
        <fullName evidence="2">Uncharacterized protein</fullName>
    </submittedName>
</protein>
<proteinExistence type="predicted"/>
<dbReference type="PATRIC" id="fig|359131.3.peg.6471"/>
<organism evidence="2 3">
    <name type="scientific">Streptomyces rubellomurinus (strain ATCC 31215)</name>
    <dbReference type="NCBI Taxonomy" id="359131"/>
    <lineage>
        <taxon>Bacteria</taxon>
        <taxon>Bacillati</taxon>
        <taxon>Actinomycetota</taxon>
        <taxon>Actinomycetes</taxon>
        <taxon>Kitasatosporales</taxon>
        <taxon>Streptomycetaceae</taxon>
        <taxon>Streptomyces</taxon>
    </lineage>
</organism>
<evidence type="ECO:0000313" key="3">
    <source>
        <dbReference type="Proteomes" id="UP000033699"/>
    </source>
</evidence>
<gene>
    <name evidence="2" type="ORF">VM95_26360</name>
</gene>